<feature type="compositionally biased region" description="Polar residues" evidence="1">
    <location>
        <begin position="83"/>
        <end position="95"/>
    </location>
</feature>
<dbReference type="RefSeq" id="WP_046556559.1">
    <property type="nucleotide sequence ID" value="NZ_LAHO01000003.1"/>
</dbReference>
<evidence type="ECO:0000313" key="2">
    <source>
        <dbReference type="EMBL" id="KKO46670.1"/>
    </source>
</evidence>
<dbReference type="EMBL" id="LAHO01000003">
    <property type="protein sequence ID" value="KKO46670.1"/>
    <property type="molecule type" value="Genomic_DNA"/>
</dbReference>
<dbReference type="InterPro" id="IPR038627">
    <property type="entry name" value="YebG-like_sf"/>
</dbReference>
<comment type="caution">
    <text evidence="2">The sequence shown here is derived from an EMBL/GenBank/DDBJ whole genome shotgun (WGS) entry which is preliminary data.</text>
</comment>
<feature type="region of interest" description="Disordered" evidence="1">
    <location>
        <begin position="82"/>
        <end position="113"/>
    </location>
</feature>
<dbReference type="PATRIC" id="fig|336831.14.peg.3339"/>
<dbReference type="STRING" id="336831.WG68_05140"/>
<feature type="compositionally biased region" description="Basic and acidic residues" evidence="1">
    <location>
        <begin position="99"/>
        <end position="113"/>
    </location>
</feature>
<gene>
    <name evidence="2" type="ORF">WG68_05140</name>
</gene>
<dbReference type="InterPro" id="IPR009813">
    <property type="entry name" value="Uncharacterised_YebG"/>
</dbReference>
<protein>
    <submittedName>
        <fullName evidence="2">Damage-inducible protein</fullName>
    </submittedName>
</protein>
<dbReference type="Proteomes" id="UP000034228">
    <property type="component" value="Unassembled WGS sequence"/>
</dbReference>
<dbReference type="AlphaFoldDB" id="A0A0M2VAL3"/>
<sequence length="113" mass="11963">MAVVTKYIVERNGVEKMTFTSKAEADAYDKMLDTADELAGMLSASTLLADEAQTEALALYLAQHKDALLVALGAKKPAKAVVNTEQPAVGQSKTQLKAEPAKAEKKPATEQAA</sequence>
<organism evidence="2 3">
    <name type="scientific">Arsukibacterium ikkense</name>
    <dbReference type="NCBI Taxonomy" id="336831"/>
    <lineage>
        <taxon>Bacteria</taxon>
        <taxon>Pseudomonadati</taxon>
        <taxon>Pseudomonadota</taxon>
        <taxon>Gammaproteobacteria</taxon>
        <taxon>Chromatiales</taxon>
        <taxon>Chromatiaceae</taxon>
        <taxon>Arsukibacterium</taxon>
    </lineage>
</organism>
<dbReference type="Pfam" id="PF07130">
    <property type="entry name" value="YebG"/>
    <property type="match status" value="1"/>
</dbReference>
<dbReference type="OrthoDB" id="6415307at2"/>
<accession>A0A0M2VAL3</accession>
<reference evidence="2 3" key="1">
    <citation type="submission" date="2015-03" db="EMBL/GenBank/DDBJ databases">
        <title>Draft genome sequences of two protease-producing strains of Arsukibacterium isolated from two cold and alkaline environments.</title>
        <authorList>
            <person name="Lylloff J.E."/>
            <person name="Skov L.B."/>
            <person name="Jepsen M."/>
            <person name="Hallin P.F."/>
            <person name="Sorensen S.J."/>
            <person name="Stougaard P."/>
            <person name="Glaring M.A."/>
        </authorList>
    </citation>
    <scope>NUCLEOTIDE SEQUENCE [LARGE SCALE GENOMIC DNA]</scope>
    <source>
        <strain evidence="2 3">GCM72</strain>
    </source>
</reference>
<evidence type="ECO:0000313" key="3">
    <source>
        <dbReference type="Proteomes" id="UP000034228"/>
    </source>
</evidence>
<proteinExistence type="predicted"/>
<evidence type="ECO:0000256" key="1">
    <source>
        <dbReference type="SAM" id="MobiDB-lite"/>
    </source>
</evidence>
<dbReference type="Gene3D" id="1.10.10.710">
    <property type="entry name" value="PSPTO_1197 like"/>
    <property type="match status" value="1"/>
</dbReference>
<name>A0A0M2VAL3_9GAMM</name>
<keyword evidence="3" id="KW-1185">Reference proteome</keyword>